<dbReference type="EMBL" id="JBBWRZ010000008">
    <property type="protein sequence ID" value="KAK8230589.1"/>
    <property type="molecule type" value="Genomic_DNA"/>
</dbReference>
<dbReference type="Gene3D" id="3.30.710.10">
    <property type="entry name" value="Potassium Channel Kv1.1, Chain A"/>
    <property type="match status" value="1"/>
</dbReference>
<dbReference type="Proteomes" id="UP001492380">
    <property type="component" value="Unassembled WGS sequence"/>
</dbReference>
<dbReference type="InterPro" id="IPR000210">
    <property type="entry name" value="BTB/POZ_dom"/>
</dbReference>
<dbReference type="PANTHER" id="PTHR47843">
    <property type="entry name" value="BTB DOMAIN-CONTAINING PROTEIN-RELATED"/>
    <property type="match status" value="1"/>
</dbReference>
<gene>
    <name evidence="2" type="ORF">HDK90DRAFT_556275</name>
</gene>
<evidence type="ECO:0000259" key="1">
    <source>
        <dbReference type="PROSITE" id="PS50097"/>
    </source>
</evidence>
<sequence length="243" mass="27908">MNEPGGVHRDNMKHLWETGTFSDLAVRALDRKGDERIYKVHKVVLCGKSEFFFNMFCRVKWKEATESMVDLMEDYQGVVEAMLEFMYVESYNHWPELSHIDYDDHLLYHARIHAAAIKYGIKGLPELSNTFIGCVINGQPKAEQLEALYCLLPFIEEEIPEAADSGVGKTLQRLVVESLGDFLDDKDYHQLHAEHSSFFLGVLASFREDQNPSGVVDSKDQEWNKPSTWTSAWTVSDDPNNLW</sequence>
<name>A0ABR1YIA3_9PEZI</name>
<dbReference type="PANTHER" id="PTHR47843:SF5">
    <property type="entry name" value="BTB_POZ DOMAIN PROTEIN"/>
    <property type="match status" value="1"/>
</dbReference>
<keyword evidence="3" id="KW-1185">Reference proteome</keyword>
<evidence type="ECO:0000313" key="3">
    <source>
        <dbReference type="Proteomes" id="UP001492380"/>
    </source>
</evidence>
<accession>A0ABR1YIA3</accession>
<dbReference type="Pfam" id="PF00651">
    <property type="entry name" value="BTB"/>
    <property type="match status" value="1"/>
</dbReference>
<organism evidence="2 3">
    <name type="scientific">Phyllosticta capitalensis</name>
    <dbReference type="NCBI Taxonomy" id="121624"/>
    <lineage>
        <taxon>Eukaryota</taxon>
        <taxon>Fungi</taxon>
        <taxon>Dikarya</taxon>
        <taxon>Ascomycota</taxon>
        <taxon>Pezizomycotina</taxon>
        <taxon>Dothideomycetes</taxon>
        <taxon>Dothideomycetes incertae sedis</taxon>
        <taxon>Botryosphaeriales</taxon>
        <taxon>Phyllostictaceae</taxon>
        <taxon>Phyllosticta</taxon>
    </lineage>
</organism>
<dbReference type="PROSITE" id="PS50097">
    <property type="entry name" value="BTB"/>
    <property type="match status" value="1"/>
</dbReference>
<proteinExistence type="predicted"/>
<evidence type="ECO:0000313" key="2">
    <source>
        <dbReference type="EMBL" id="KAK8230589.1"/>
    </source>
</evidence>
<protein>
    <recommendedName>
        <fullName evidence="1">BTB domain-containing protein</fullName>
    </recommendedName>
</protein>
<dbReference type="CDD" id="cd18186">
    <property type="entry name" value="BTB_POZ_ZBTB_KLHL-like"/>
    <property type="match status" value="1"/>
</dbReference>
<dbReference type="SUPFAM" id="SSF54695">
    <property type="entry name" value="POZ domain"/>
    <property type="match status" value="1"/>
</dbReference>
<comment type="caution">
    <text evidence="2">The sequence shown here is derived from an EMBL/GenBank/DDBJ whole genome shotgun (WGS) entry which is preliminary data.</text>
</comment>
<feature type="domain" description="BTB" evidence="1">
    <location>
        <begin position="22"/>
        <end position="87"/>
    </location>
</feature>
<reference evidence="2 3" key="1">
    <citation type="submission" date="2024-04" db="EMBL/GenBank/DDBJ databases">
        <title>Phyllosticta paracitricarpa is synonymous to the EU quarantine fungus P. citricarpa based on phylogenomic analyses.</title>
        <authorList>
            <consortium name="Lawrence Berkeley National Laboratory"/>
            <person name="Van Ingen-Buijs V.A."/>
            <person name="Van Westerhoven A.C."/>
            <person name="Haridas S."/>
            <person name="Skiadas P."/>
            <person name="Martin F."/>
            <person name="Groenewald J.Z."/>
            <person name="Crous P.W."/>
            <person name="Seidl M.F."/>
        </authorList>
    </citation>
    <scope>NUCLEOTIDE SEQUENCE [LARGE SCALE GENOMIC DNA]</scope>
    <source>
        <strain evidence="2 3">CBS 123374</strain>
    </source>
</reference>
<dbReference type="InterPro" id="IPR011333">
    <property type="entry name" value="SKP1/BTB/POZ_sf"/>
</dbReference>